<proteinExistence type="predicted"/>
<feature type="non-terminal residue" evidence="1">
    <location>
        <position position="265"/>
    </location>
</feature>
<gene>
    <name evidence="1" type="ORF">S01H1_43357</name>
</gene>
<name>X0U3B4_9ZZZZ</name>
<sequence length="265" mass="29312">GGEPATPCENCPSGYTKSCILTASFGRVCRATETIDWDKTLRRVNRGTFTDLMLRGEILGLTDWKPSTLNVSEILNVWTMAEMVQAGVQLERWLNYAVWQGNPALSNVGGGYIEPPGLSRQIATGHVDAVTNVACPALDSDVKSFNYNAVCGTNPSIVTYMSMLEFYIRNNARTMGLEPGSWVWVMRPGLWFELSGCWPCQYNTNRCAASVIQTSTVYIEGTEMVAERDRMRQGMTIDVNGTTYPVIVDDGIFEHNNINNANLIA</sequence>
<reference evidence="1" key="1">
    <citation type="journal article" date="2014" name="Front. Microbiol.">
        <title>High frequency of phylogenetically diverse reductive dehalogenase-homologous genes in deep subseafloor sedimentary metagenomes.</title>
        <authorList>
            <person name="Kawai M."/>
            <person name="Futagami T."/>
            <person name="Toyoda A."/>
            <person name="Takaki Y."/>
            <person name="Nishi S."/>
            <person name="Hori S."/>
            <person name="Arai W."/>
            <person name="Tsubouchi T."/>
            <person name="Morono Y."/>
            <person name="Uchiyama I."/>
            <person name="Ito T."/>
            <person name="Fujiyama A."/>
            <person name="Inagaki F."/>
            <person name="Takami H."/>
        </authorList>
    </citation>
    <scope>NUCLEOTIDE SEQUENCE</scope>
    <source>
        <strain evidence="1">Expedition CK06-06</strain>
    </source>
</reference>
<dbReference type="AlphaFoldDB" id="X0U3B4"/>
<protein>
    <submittedName>
        <fullName evidence="1">Uncharacterized protein</fullName>
    </submittedName>
</protein>
<feature type="non-terminal residue" evidence="1">
    <location>
        <position position="1"/>
    </location>
</feature>
<evidence type="ECO:0000313" key="1">
    <source>
        <dbReference type="EMBL" id="GAG00015.1"/>
    </source>
</evidence>
<comment type="caution">
    <text evidence="1">The sequence shown here is derived from an EMBL/GenBank/DDBJ whole genome shotgun (WGS) entry which is preliminary data.</text>
</comment>
<dbReference type="EMBL" id="BARS01027618">
    <property type="protein sequence ID" value="GAG00015.1"/>
    <property type="molecule type" value="Genomic_DNA"/>
</dbReference>
<organism evidence="1">
    <name type="scientific">marine sediment metagenome</name>
    <dbReference type="NCBI Taxonomy" id="412755"/>
    <lineage>
        <taxon>unclassified sequences</taxon>
        <taxon>metagenomes</taxon>
        <taxon>ecological metagenomes</taxon>
    </lineage>
</organism>
<accession>X0U3B4</accession>